<dbReference type="Gene3D" id="1.20.5.4010">
    <property type="match status" value="1"/>
</dbReference>
<dbReference type="AlphaFoldDB" id="A0A813RHF0"/>
<evidence type="ECO:0000313" key="6">
    <source>
        <dbReference type="Proteomes" id="UP000663860"/>
    </source>
</evidence>
<dbReference type="SMART" id="SM00322">
    <property type="entry name" value="KH"/>
    <property type="match status" value="1"/>
</dbReference>
<dbReference type="InterPro" id="IPR055256">
    <property type="entry name" value="KH_1_KHDC4/BBP-like"/>
</dbReference>
<dbReference type="EMBL" id="CAJNOE010000035">
    <property type="protein sequence ID" value="CAF0780370.1"/>
    <property type="molecule type" value="Genomic_DNA"/>
</dbReference>
<keyword evidence="1" id="KW-0217">Developmental protein</keyword>
<reference evidence="4" key="1">
    <citation type="submission" date="2021-02" db="EMBL/GenBank/DDBJ databases">
        <authorList>
            <person name="Nowell W R."/>
        </authorList>
    </citation>
    <scope>NUCLEOTIDE SEQUENCE</scope>
</reference>
<feature type="domain" description="K Homology" evidence="3">
    <location>
        <begin position="106"/>
        <end position="206"/>
    </location>
</feature>
<name>A0A813RHF0_9BILA</name>
<gene>
    <name evidence="4" type="ORF">IZO911_LOCUS5803</name>
    <name evidence="5" type="ORF">KXQ929_LOCUS32985</name>
</gene>
<dbReference type="GO" id="GO:0003729">
    <property type="term" value="F:mRNA binding"/>
    <property type="evidence" value="ECO:0007669"/>
    <property type="project" value="TreeGrafter"/>
</dbReference>
<evidence type="ECO:0000313" key="5">
    <source>
        <dbReference type="EMBL" id="CAF4074983.1"/>
    </source>
</evidence>
<dbReference type="FunFam" id="3.30.1370.10:FF:000028">
    <property type="entry name" value="protein quaking isoform X2"/>
    <property type="match status" value="1"/>
</dbReference>
<protein>
    <recommendedName>
        <fullName evidence="3">K Homology domain-containing protein</fullName>
    </recommendedName>
</protein>
<dbReference type="GO" id="GO:0005634">
    <property type="term" value="C:nucleus"/>
    <property type="evidence" value="ECO:0007669"/>
    <property type="project" value="TreeGrafter"/>
</dbReference>
<dbReference type="PANTHER" id="PTHR11208">
    <property type="entry name" value="RNA-BINDING PROTEIN RELATED"/>
    <property type="match status" value="1"/>
</dbReference>
<sequence>MLISPAPTQILTIQQNAQIDAASELQDISRVTSSSPGSVQTDPALVDKPEYLMQLLKDKKQLAVLPNMFIHVERLLEQEIAKVRSNMSAVNPRSKFSLPEPNGEKKIVHEKVAIPIAQHPEFNFVGRILGPRGMTSKQLEAETDCKIMIRGRGSMRDKQKEDMYRGKPNWEHLDEDLHVLIQCEDYENRAAVKVRRAREEIEKLLIPAINGDDYIKKKQLTELAIINGTYREPNIFQKRVHTQINQIPMGAPLILTPQINQNYFSEELQSNLYTTTHTQSTLPGVSTSFLPNNESNFLQVFTPLQPFDPMTGSIITDGTHLFEYQNQTYPILSTATGLATRTTATAANNASRHFPSISGATASTRYQPYAIPQSHLKRS</sequence>
<organism evidence="4 6">
    <name type="scientific">Adineta steineri</name>
    <dbReference type="NCBI Taxonomy" id="433720"/>
    <lineage>
        <taxon>Eukaryota</taxon>
        <taxon>Metazoa</taxon>
        <taxon>Spiralia</taxon>
        <taxon>Gnathifera</taxon>
        <taxon>Rotifera</taxon>
        <taxon>Eurotatoria</taxon>
        <taxon>Bdelloidea</taxon>
        <taxon>Adinetida</taxon>
        <taxon>Adinetidae</taxon>
        <taxon>Adineta</taxon>
    </lineage>
</organism>
<dbReference type="Pfam" id="PF16544">
    <property type="entry name" value="STAR_dimer"/>
    <property type="match status" value="1"/>
</dbReference>
<dbReference type="PANTHER" id="PTHR11208:SF125">
    <property type="entry name" value="KH DOMAIN-CONTAINING RNA-BINDING PROTEIN QKI"/>
    <property type="match status" value="1"/>
</dbReference>
<evidence type="ECO:0000313" key="4">
    <source>
        <dbReference type="EMBL" id="CAF0780370.1"/>
    </source>
</evidence>
<dbReference type="InterPro" id="IPR004087">
    <property type="entry name" value="KH_dom"/>
</dbReference>
<dbReference type="InterPro" id="IPR032377">
    <property type="entry name" value="STAR_dimer"/>
</dbReference>
<evidence type="ECO:0000256" key="1">
    <source>
        <dbReference type="ARBA" id="ARBA00022473"/>
    </source>
</evidence>
<evidence type="ECO:0000259" key="3">
    <source>
        <dbReference type="SMART" id="SM00322"/>
    </source>
</evidence>
<keyword evidence="2" id="KW-0694">RNA-binding</keyword>
<dbReference type="Proteomes" id="UP000663868">
    <property type="component" value="Unassembled WGS sequence"/>
</dbReference>
<dbReference type="SUPFAM" id="SSF54791">
    <property type="entry name" value="Eukaryotic type KH-domain (KH-domain type I)"/>
    <property type="match status" value="1"/>
</dbReference>
<proteinExistence type="predicted"/>
<dbReference type="InterPro" id="IPR036612">
    <property type="entry name" value="KH_dom_type_1_sf"/>
</dbReference>
<dbReference type="Gene3D" id="3.30.1370.10">
    <property type="entry name" value="K Homology domain, type 1"/>
    <property type="match status" value="1"/>
</dbReference>
<accession>A0A813RHF0</accession>
<dbReference type="GO" id="GO:0048024">
    <property type="term" value="P:regulation of mRNA splicing, via spliceosome"/>
    <property type="evidence" value="ECO:0007669"/>
    <property type="project" value="TreeGrafter"/>
</dbReference>
<dbReference type="InterPro" id="IPR045071">
    <property type="entry name" value="BBP-like"/>
</dbReference>
<dbReference type="Pfam" id="PF22675">
    <property type="entry name" value="KH-I_KHDC4-BBP"/>
    <property type="match status" value="1"/>
</dbReference>
<dbReference type="Proteomes" id="UP000663860">
    <property type="component" value="Unassembled WGS sequence"/>
</dbReference>
<evidence type="ECO:0000256" key="2">
    <source>
        <dbReference type="ARBA" id="ARBA00022884"/>
    </source>
</evidence>
<dbReference type="CDD" id="cd22383">
    <property type="entry name" value="KH-I_Hqk_like"/>
    <property type="match status" value="1"/>
</dbReference>
<dbReference type="EMBL" id="CAJOBB010004120">
    <property type="protein sequence ID" value="CAF4074983.1"/>
    <property type="molecule type" value="Genomic_DNA"/>
</dbReference>
<comment type="caution">
    <text evidence="4">The sequence shown here is derived from an EMBL/GenBank/DDBJ whole genome shotgun (WGS) entry which is preliminary data.</text>
</comment>